<dbReference type="STRING" id="990371.SAMN05421813_101187"/>
<reference evidence="4" key="1">
    <citation type="submission" date="2016-10" db="EMBL/GenBank/DDBJ databases">
        <authorList>
            <person name="Varghese N."/>
            <person name="Submissions S."/>
        </authorList>
    </citation>
    <scope>NUCLEOTIDE SEQUENCE [LARGE SCALE GENOMIC DNA]</scope>
    <source>
        <strain evidence="4">DSM 24536</strain>
    </source>
</reference>
<name>A0A1G9M1J4_9SPHI</name>
<dbReference type="SUPFAM" id="SSF54637">
    <property type="entry name" value="Thioesterase/thiol ester dehydrase-isomerase"/>
    <property type="match status" value="1"/>
</dbReference>
<dbReference type="PANTHER" id="PTHR31793:SF27">
    <property type="entry name" value="NOVEL THIOESTERASE SUPERFAMILY DOMAIN AND SAPOSIN A-TYPE DOMAIN CONTAINING PROTEIN (0610012H03RIK)"/>
    <property type="match status" value="1"/>
</dbReference>
<dbReference type="EMBL" id="FNHH01000001">
    <property type="protein sequence ID" value="SDL68086.1"/>
    <property type="molecule type" value="Genomic_DNA"/>
</dbReference>
<dbReference type="InterPro" id="IPR029069">
    <property type="entry name" value="HotDog_dom_sf"/>
</dbReference>
<comment type="similarity">
    <text evidence="1">Belongs to the 4-hydroxybenzoyl-CoA thioesterase family.</text>
</comment>
<gene>
    <name evidence="3" type="ORF">SAMN05421813_101187</name>
</gene>
<evidence type="ECO:0000256" key="2">
    <source>
        <dbReference type="ARBA" id="ARBA00022801"/>
    </source>
</evidence>
<dbReference type="OrthoDB" id="9791529at2"/>
<dbReference type="Pfam" id="PF13279">
    <property type="entry name" value="4HBT_2"/>
    <property type="match status" value="1"/>
</dbReference>
<accession>A0A1G9M1J4</accession>
<dbReference type="Gene3D" id="3.10.129.10">
    <property type="entry name" value="Hotdog Thioesterase"/>
    <property type="match status" value="1"/>
</dbReference>
<dbReference type="InterPro" id="IPR050563">
    <property type="entry name" value="4-hydroxybenzoyl-CoA_TE"/>
</dbReference>
<keyword evidence="2 3" id="KW-0378">Hydrolase</keyword>
<dbReference type="PANTHER" id="PTHR31793">
    <property type="entry name" value="4-HYDROXYBENZOYL-COA THIOESTERASE FAMILY MEMBER"/>
    <property type="match status" value="1"/>
</dbReference>
<protein>
    <submittedName>
        <fullName evidence="3">Acyl-CoA thioester hydrolase</fullName>
    </submittedName>
</protein>
<evidence type="ECO:0000313" key="3">
    <source>
        <dbReference type="EMBL" id="SDL68086.1"/>
    </source>
</evidence>
<dbReference type="Proteomes" id="UP000199226">
    <property type="component" value="Unassembled WGS sequence"/>
</dbReference>
<dbReference type="RefSeq" id="WP_090697893.1">
    <property type="nucleotide sequence ID" value="NZ_FNHH01000001.1"/>
</dbReference>
<keyword evidence="4" id="KW-1185">Reference proteome</keyword>
<dbReference type="GO" id="GO:0047617">
    <property type="term" value="F:fatty acyl-CoA hydrolase activity"/>
    <property type="evidence" value="ECO:0007669"/>
    <property type="project" value="TreeGrafter"/>
</dbReference>
<sequence>MNKVDGFQYKTLIPIRFADIDAFGHVNNAIYLTYFEIARSSYWEEVIEWDWDSVGIIIRRSIVDYLKPIILTDEIYTYVRTSRIGTSSFDLDYIIVKIVDGKEEICTTGQTLCVTFDYKTNRSLPIPASQRLKMEGK</sequence>
<evidence type="ECO:0000256" key="1">
    <source>
        <dbReference type="ARBA" id="ARBA00005953"/>
    </source>
</evidence>
<organism evidence="3 4">
    <name type="scientific">Daejeonella rubra</name>
    <dbReference type="NCBI Taxonomy" id="990371"/>
    <lineage>
        <taxon>Bacteria</taxon>
        <taxon>Pseudomonadati</taxon>
        <taxon>Bacteroidota</taxon>
        <taxon>Sphingobacteriia</taxon>
        <taxon>Sphingobacteriales</taxon>
        <taxon>Sphingobacteriaceae</taxon>
        <taxon>Daejeonella</taxon>
    </lineage>
</organism>
<dbReference type="CDD" id="cd00586">
    <property type="entry name" value="4HBT"/>
    <property type="match status" value="1"/>
</dbReference>
<dbReference type="AlphaFoldDB" id="A0A1G9M1J4"/>
<evidence type="ECO:0000313" key="4">
    <source>
        <dbReference type="Proteomes" id="UP000199226"/>
    </source>
</evidence>
<proteinExistence type="inferred from homology"/>